<evidence type="ECO:0000256" key="1">
    <source>
        <dbReference type="ARBA" id="ARBA00022598"/>
    </source>
</evidence>
<evidence type="ECO:0000256" key="4">
    <source>
        <dbReference type="PROSITE-ProRule" id="PRU00409"/>
    </source>
</evidence>
<dbReference type="EMBL" id="JAAIWM010000001">
    <property type="protein sequence ID" value="NEY70577.1"/>
    <property type="molecule type" value="Genomic_DNA"/>
</dbReference>
<dbReference type="RefSeq" id="WP_163177306.1">
    <property type="nucleotide sequence ID" value="NZ_JAAIWM010000001.1"/>
</dbReference>
<dbReference type="Proteomes" id="UP000481043">
    <property type="component" value="Unassembled WGS sequence"/>
</dbReference>
<dbReference type="InterPro" id="IPR052032">
    <property type="entry name" value="ATP-dep_AA_Ligase"/>
</dbReference>
<proteinExistence type="predicted"/>
<dbReference type="Gene3D" id="3.30.470.20">
    <property type="entry name" value="ATP-grasp fold, B domain"/>
    <property type="match status" value="1"/>
</dbReference>
<keyword evidence="2 4" id="KW-0547">Nucleotide-binding</keyword>
<keyword evidence="3 4" id="KW-0067">ATP-binding</keyword>
<dbReference type="PROSITE" id="PS50975">
    <property type="entry name" value="ATP_GRASP"/>
    <property type="match status" value="1"/>
</dbReference>
<keyword evidence="7" id="KW-1185">Reference proteome</keyword>
<dbReference type="Pfam" id="PF13535">
    <property type="entry name" value="ATP-grasp_4"/>
    <property type="match status" value="1"/>
</dbReference>
<evidence type="ECO:0000256" key="2">
    <source>
        <dbReference type="ARBA" id="ARBA00022741"/>
    </source>
</evidence>
<dbReference type="PROSITE" id="PS00867">
    <property type="entry name" value="CPSASE_2"/>
    <property type="match status" value="1"/>
</dbReference>
<dbReference type="Gene3D" id="3.40.50.20">
    <property type="match status" value="1"/>
</dbReference>
<dbReference type="InterPro" id="IPR005479">
    <property type="entry name" value="CPAse_ATP-bd"/>
</dbReference>
<evidence type="ECO:0000313" key="7">
    <source>
        <dbReference type="Proteomes" id="UP000481043"/>
    </source>
</evidence>
<name>A0A6M0Q2N8_9BACI</name>
<sequence>MRTIIFIETNKSGSSREAIRAAEELGYYTVLFTNRKKYIEQREEFPDIHEMVLLHTKDIQEMITCMEKLQSQGKVIDGVISFVDSYVSIAIELSESLGLEGFSLPSVKVMEDKVLTRQALNRCSANVHYAVFDPGESIESFINRLTVGIPHIVKAPGSTGSKDVYLVEDKMQLLEVMNNLLQEYPEQPILIEEYIVGPQWLIETLVVDGNVEILAVIEQEITKEERFIITGYYSVVNVDSSSLVSLKKTLNDIIREIGMKKGSCHFEIRKVGEKWKLIEVNPRISGGAMNSMVLHSLGINVVEQTLRLYLDLPVILTPIKREVVYTHYLTISTSGKIVKITGKNRAVRAEGVKEVYIKPRKGMFVHPPTSMGHRYGYIMAAAETKEKAKELALIAAKEIRFYIEEQE</sequence>
<feature type="domain" description="ATP-grasp" evidence="5">
    <location>
        <begin position="112"/>
        <end position="310"/>
    </location>
</feature>
<dbReference type="Pfam" id="PF18603">
    <property type="entry name" value="LAL_C2"/>
    <property type="match status" value="1"/>
</dbReference>
<organism evidence="6 7">
    <name type="scientific">Bacillus mesophilus</name>
    <dbReference type="NCBI Taxonomy" id="1808955"/>
    <lineage>
        <taxon>Bacteria</taxon>
        <taxon>Bacillati</taxon>
        <taxon>Bacillota</taxon>
        <taxon>Bacilli</taxon>
        <taxon>Bacillales</taxon>
        <taxon>Bacillaceae</taxon>
        <taxon>Bacillus</taxon>
    </lineage>
</organism>
<dbReference type="AlphaFoldDB" id="A0A6M0Q2N8"/>
<dbReference type="GO" id="GO:0016874">
    <property type="term" value="F:ligase activity"/>
    <property type="evidence" value="ECO:0007669"/>
    <property type="project" value="UniProtKB-KW"/>
</dbReference>
<dbReference type="PANTHER" id="PTHR43585">
    <property type="entry name" value="FUMIPYRROLE BIOSYNTHESIS PROTEIN C"/>
    <property type="match status" value="1"/>
</dbReference>
<accession>A0A6M0Q2N8</accession>
<evidence type="ECO:0000313" key="6">
    <source>
        <dbReference type="EMBL" id="NEY70577.1"/>
    </source>
</evidence>
<dbReference type="SUPFAM" id="SSF56059">
    <property type="entry name" value="Glutathione synthetase ATP-binding domain-like"/>
    <property type="match status" value="1"/>
</dbReference>
<protein>
    <submittedName>
        <fullName evidence="6">ATP-grasp domain-containing protein</fullName>
    </submittedName>
</protein>
<dbReference type="GO" id="GO:0005524">
    <property type="term" value="F:ATP binding"/>
    <property type="evidence" value="ECO:0007669"/>
    <property type="project" value="UniProtKB-UniRule"/>
</dbReference>
<dbReference type="InterPro" id="IPR011761">
    <property type="entry name" value="ATP-grasp"/>
</dbReference>
<dbReference type="GO" id="GO:0046872">
    <property type="term" value="F:metal ion binding"/>
    <property type="evidence" value="ECO:0007669"/>
    <property type="project" value="InterPro"/>
</dbReference>
<gene>
    <name evidence="6" type="ORF">G4D63_02380</name>
</gene>
<dbReference type="PANTHER" id="PTHR43585:SF2">
    <property type="entry name" value="ATP-GRASP ENZYME FSQD"/>
    <property type="match status" value="1"/>
</dbReference>
<evidence type="ECO:0000256" key="3">
    <source>
        <dbReference type="ARBA" id="ARBA00022840"/>
    </source>
</evidence>
<keyword evidence="1" id="KW-0436">Ligase</keyword>
<evidence type="ECO:0000259" key="5">
    <source>
        <dbReference type="PROSITE" id="PS50975"/>
    </source>
</evidence>
<dbReference type="Pfam" id="PF18130">
    <property type="entry name" value="ATPgrasp_N"/>
    <property type="match status" value="1"/>
</dbReference>
<comment type="caution">
    <text evidence="6">The sequence shown here is derived from an EMBL/GenBank/DDBJ whole genome shotgun (WGS) entry which is preliminary data.</text>
</comment>
<dbReference type="InterPro" id="IPR040570">
    <property type="entry name" value="LAL_C2"/>
</dbReference>
<dbReference type="InterPro" id="IPR041472">
    <property type="entry name" value="BL00235/CARNS1_N"/>
</dbReference>
<reference evidence="6 7" key="1">
    <citation type="submission" date="2020-02" db="EMBL/GenBank/DDBJ databases">
        <title>Bacillus aquiflavi sp. nov., isolated from yellow water of strong flavor Chinese baijiu in Yibin region of China.</title>
        <authorList>
            <person name="Xie J."/>
        </authorList>
    </citation>
    <scope>NUCLEOTIDE SEQUENCE [LARGE SCALE GENOMIC DNA]</scope>
    <source>
        <strain evidence="6 7">SA4</strain>
    </source>
</reference>